<protein>
    <submittedName>
        <fullName evidence="1">DUF5081 family protein</fullName>
    </submittedName>
</protein>
<proteinExistence type="predicted"/>
<accession>A0ABW5S499</accession>
<dbReference type="Pfam" id="PF16887">
    <property type="entry name" value="DUF5081"/>
    <property type="match status" value="1"/>
</dbReference>
<evidence type="ECO:0000313" key="1">
    <source>
        <dbReference type="EMBL" id="MFD2694063.1"/>
    </source>
</evidence>
<dbReference type="EMBL" id="JBHUMQ010000025">
    <property type="protein sequence ID" value="MFD2694063.1"/>
    <property type="molecule type" value="Genomic_DNA"/>
</dbReference>
<sequence>MKEPFILDGLSPAELYVLGTSVDITYLFGLPEPEQLSMLDDQIFEKAKQRLQKKKLLTESGALTKQANILIELLKIYAQSAVYVRINRQMIAFRKPDGKDLIVLTEQDQWRSYRLELIPKSIFVIVLFKEHPFLRRKPTETEHKFLLRKLSEEEEKVWSAVPLDQTDLISMEWMPRENSESLRPYSHFLYLPIDDELYRTNVISQQTRKVSLFYLFKELFDWLNIPYGGEAHV</sequence>
<organism evidence="1 2">
    <name type="scientific">Sporolactobacillus shoreicorticis</name>
    <dbReference type="NCBI Taxonomy" id="1923877"/>
    <lineage>
        <taxon>Bacteria</taxon>
        <taxon>Bacillati</taxon>
        <taxon>Bacillota</taxon>
        <taxon>Bacilli</taxon>
        <taxon>Bacillales</taxon>
        <taxon>Sporolactobacillaceae</taxon>
        <taxon>Sporolactobacillus</taxon>
    </lineage>
</organism>
<gene>
    <name evidence="1" type="ORF">ACFSUE_10550</name>
</gene>
<dbReference type="Proteomes" id="UP001597399">
    <property type="component" value="Unassembled WGS sequence"/>
</dbReference>
<reference evidence="2" key="1">
    <citation type="journal article" date="2019" name="Int. J. Syst. Evol. Microbiol.">
        <title>The Global Catalogue of Microorganisms (GCM) 10K type strain sequencing project: providing services to taxonomists for standard genome sequencing and annotation.</title>
        <authorList>
            <consortium name="The Broad Institute Genomics Platform"/>
            <consortium name="The Broad Institute Genome Sequencing Center for Infectious Disease"/>
            <person name="Wu L."/>
            <person name="Ma J."/>
        </authorList>
    </citation>
    <scope>NUCLEOTIDE SEQUENCE [LARGE SCALE GENOMIC DNA]</scope>
    <source>
        <strain evidence="2">TISTR 2466</strain>
    </source>
</reference>
<keyword evidence="2" id="KW-1185">Reference proteome</keyword>
<dbReference type="RefSeq" id="WP_253064322.1">
    <property type="nucleotide sequence ID" value="NZ_JAMXWM010000029.1"/>
</dbReference>
<comment type="caution">
    <text evidence="1">The sequence shown here is derived from an EMBL/GenBank/DDBJ whole genome shotgun (WGS) entry which is preliminary data.</text>
</comment>
<dbReference type="InterPro" id="IPR031682">
    <property type="entry name" value="EsaE"/>
</dbReference>
<name>A0ABW5S499_9BACL</name>
<evidence type="ECO:0000313" key="2">
    <source>
        <dbReference type="Proteomes" id="UP001597399"/>
    </source>
</evidence>